<feature type="region of interest" description="Disordered" evidence="7">
    <location>
        <begin position="94"/>
        <end position="164"/>
    </location>
</feature>
<comment type="function">
    <text evidence="6">Component of the post-replicative DNA mismatch repair system (MMR).</text>
</comment>
<evidence type="ECO:0000256" key="5">
    <source>
        <dbReference type="ARBA" id="ARBA00023125"/>
    </source>
</evidence>
<feature type="domain" description="DNA mismatch repair proteins mutS family" evidence="8">
    <location>
        <begin position="989"/>
        <end position="1005"/>
    </location>
</feature>
<reference evidence="10" key="1">
    <citation type="submission" date="2012-02" db="EMBL/GenBank/DDBJ databases">
        <title>Genome sequencing of Giardia lamblia Genotypes A2 and B isolates (DH and GS) and comparative analysis with the genomes of Genotypes A1 and E (WB and Pig).</title>
        <authorList>
            <person name="Adam R."/>
            <person name="Dahlstrom E."/>
            <person name="Martens C."/>
            <person name="Bruno D."/>
            <person name="Barbian K."/>
            <person name="Porcella S.F."/>
            <person name="Nash T."/>
        </authorList>
    </citation>
    <scope>NUCLEOTIDE SEQUENCE</scope>
    <source>
        <strain evidence="10">GS</strain>
    </source>
</reference>
<protein>
    <recommendedName>
        <fullName evidence="6">DNA mismatch repair protein</fullName>
    </recommendedName>
</protein>
<keyword evidence="5 6" id="KW-0238">DNA-binding</keyword>
<dbReference type="PANTHER" id="PTHR11361:SF148">
    <property type="entry name" value="DNA MISMATCH REPAIR PROTEIN MSH6"/>
    <property type="match status" value="1"/>
</dbReference>
<dbReference type="InterPro" id="IPR007695">
    <property type="entry name" value="DNA_mismatch_repair_MutS-lik_N"/>
</dbReference>
<dbReference type="AlphaFoldDB" id="V6U138"/>
<comment type="caution">
    <text evidence="9">The sequence shown here is derived from an EMBL/GenBank/DDBJ whole genome shotgun (WGS) entry which is preliminary data.</text>
</comment>
<dbReference type="PIRSF" id="PIRSF037677">
    <property type="entry name" value="DNA_mis_repair_Msh6"/>
    <property type="match status" value="1"/>
</dbReference>
<dbReference type="InterPro" id="IPR045076">
    <property type="entry name" value="MutS"/>
</dbReference>
<dbReference type="InterPro" id="IPR000432">
    <property type="entry name" value="DNA_mismatch_repair_MutS_C"/>
</dbReference>
<evidence type="ECO:0000259" key="8">
    <source>
        <dbReference type="PROSITE" id="PS00486"/>
    </source>
</evidence>
<evidence type="ECO:0000256" key="3">
    <source>
        <dbReference type="ARBA" id="ARBA00022763"/>
    </source>
</evidence>
<evidence type="ECO:0000256" key="4">
    <source>
        <dbReference type="ARBA" id="ARBA00022840"/>
    </source>
</evidence>
<dbReference type="InterPro" id="IPR036187">
    <property type="entry name" value="DNA_mismatch_repair_MutS_sf"/>
</dbReference>
<dbReference type="Gene3D" id="3.40.50.300">
    <property type="entry name" value="P-loop containing nucleotide triphosphate hydrolases"/>
    <property type="match status" value="1"/>
</dbReference>
<evidence type="ECO:0000256" key="6">
    <source>
        <dbReference type="PIRNR" id="PIRNR037677"/>
    </source>
</evidence>
<dbReference type="VEuPathDB" id="GiardiaDB:GL50581_2123"/>
<gene>
    <name evidence="9" type="ORF">GSB_151545</name>
</gene>
<dbReference type="CDD" id="cd03243">
    <property type="entry name" value="ABC_MutS_homologs"/>
    <property type="match status" value="1"/>
</dbReference>
<dbReference type="SMART" id="SM00534">
    <property type="entry name" value="MUTSac"/>
    <property type="match status" value="1"/>
</dbReference>
<dbReference type="GO" id="GO:0006298">
    <property type="term" value="P:mismatch repair"/>
    <property type="evidence" value="ECO:0007669"/>
    <property type="project" value="InterPro"/>
</dbReference>
<dbReference type="Gene3D" id="1.10.1420.10">
    <property type="match status" value="1"/>
</dbReference>
<dbReference type="Pfam" id="PF00488">
    <property type="entry name" value="MutS_V"/>
    <property type="match status" value="1"/>
</dbReference>
<comment type="similarity">
    <text evidence="1 6">Belongs to the DNA mismatch repair MutS family.</text>
</comment>
<accession>V6U138</accession>
<dbReference type="SMART" id="SM00533">
    <property type="entry name" value="MUTSd"/>
    <property type="match status" value="1"/>
</dbReference>
<dbReference type="OrthoDB" id="10252754at2759"/>
<dbReference type="InterPro" id="IPR017261">
    <property type="entry name" value="DNA_mismatch_repair_MutS/MSH"/>
</dbReference>
<evidence type="ECO:0000313" key="10">
    <source>
        <dbReference type="Proteomes" id="UP000018040"/>
    </source>
</evidence>
<dbReference type="GO" id="GO:0005524">
    <property type="term" value="F:ATP binding"/>
    <property type="evidence" value="ECO:0007669"/>
    <property type="project" value="UniProtKB-UniRule"/>
</dbReference>
<name>V6U138_GIAIN</name>
<dbReference type="InterPro" id="IPR007696">
    <property type="entry name" value="DNA_mismatch_repair_MutS_core"/>
</dbReference>
<dbReference type="InterPro" id="IPR027417">
    <property type="entry name" value="P-loop_NTPase"/>
</dbReference>
<evidence type="ECO:0000256" key="7">
    <source>
        <dbReference type="SAM" id="MobiDB-lite"/>
    </source>
</evidence>
<keyword evidence="6" id="KW-0234">DNA repair</keyword>
<dbReference type="VEuPathDB" id="GiardiaDB:QR46_1075"/>
<dbReference type="GO" id="GO:0140664">
    <property type="term" value="F:ATP-dependent DNA damage sensor activity"/>
    <property type="evidence" value="ECO:0007669"/>
    <property type="project" value="InterPro"/>
</dbReference>
<dbReference type="SUPFAM" id="SSF55271">
    <property type="entry name" value="DNA repair protein MutS, domain I"/>
    <property type="match status" value="1"/>
</dbReference>
<evidence type="ECO:0000256" key="1">
    <source>
        <dbReference type="ARBA" id="ARBA00006271"/>
    </source>
</evidence>
<dbReference type="GO" id="GO:0030983">
    <property type="term" value="F:mismatched DNA binding"/>
    <property type="evidence" value="ECO:0007669"/>
    <property type="project" value="UniProtKB-UniRule"/>
</dbReference>
<keyword evidence="3 6" id="KW-0227">DNA damage</keyword>
<reference evidence="9 10" key="2">
    <citation type="journal article" date="2013" name="Genome Biol. Evol.">
        <title>Genome sequencing of Giardia lamblia genotypes A2 and B isolates (DH and GS) and comparative analysis with the genomes of genotypes A1 and E (WB and Pig).</title>
        <authorList>
            <person name="Adam R.D."/>
            <person name="Dahlstrom E.W."/>
            <person name="Martens C.A."/>
            <person name="Bruno D.P."/>
            <person name="Barbian K.D."/>
            <person name="Ricklefs S.M."/>
            <person name="Hernandez M.M."/>
            <person name="Narla N.P."/>
            <person name="Patel R.B."/>
            <person name="Porcella S.F."/>
            <person name="Nash T.E."/>
        </authorList>
    </citation>
    <scope>NUCLEOTIDE SEQUENCE [LARGE SCALE GENOMIC DNA]</scope>
    <source>
        <strain evidence="9 10">GS</strain>
    </source>
</reference>
<organism evidence="9 10">
    <name type="scientific">Giardia intestinalis</name>
    <name type="common">Giardia lamblia</name>
    <dbReference type="NCBI Taxonomy" id="5741"/>
    <lineage>
        <taxon>Eukaryota</taxon>
        <taxon>Metamonada</taxon>
        <taxon>Diplomonadida</taxon>
        <taxon>Hexamitidae</taxon>
        <taxon>Giardiinae</taxon>
        <taxon>Giardia</taxon>
    </lineage>
</organism>
<keyword evidence="2 6" id="KW-0547">Nucleotide-binding</keyword>
<dbReference type="SUPFAM" id="SSF48334">
    <property type="entry name" value="DNA repair protein MutS, domain III"/>
    <property type="match status" value="1"/>
</dbReference>
<keyword evidence="4 6" id="KW-0067">ATP-binding</keyword>
<dbReference type="SUPFAM" id="SSF52540">
    <property type="entry name" value="P-loop containing nucleoside triphosphate hydrolases"/>
    <property type="match status" value="1"/>
</dbReference>
<dbReference type="PROSITE" id="PS00486">
    <property type="entry name" value="DNA_MISMATCH_REPAIR_2"/>
    <property type="match status" value="1"/>
</dbReference>
<dbReference type="GO" id="GO:0032301">
    <property type="term" value="C:MutSalpha complex"/>
    <property type="evidence" value="ECO:0007669"/>
    <property type="project" value="TreeGrafter"/>
</dbReference>
<dbReference type="VEuPathDB" id="GiardiaDB:DHA2_151344"/>
<dbReference type="EMBL" id="AHHH01000024">
    <property type="protein sequence ID" value="ESU44332.1"/>
    <property type="molecule type" value="Genomic_DNA"/>
</dbReference>
<feature type="compositionally biased region" description="Low complexity" evidence="7">
    <location>
        <begin position="96"/>
        <end position="117"/>
    </location>
</feature>
<dbReference type="Proteomes" id="UP000018040">
    <property type="component" value="Unassembled WGS sequence"/>
</dbReference>
<dbReference type="VEuPathDB" id="GiardiaDB:GL50803_0034058"/>
<proteinExistence type="inferred from homology"/>
<sequence length="1114" mass="124118">MSYMPCCSVNRTFCCLFAKKPMSKQLTLDFFVRKHSQSPEGLGTDVKPLVTTPMPAKGAEEMTVKPSAPQLQTQVLIEEPSIRRVRPGLEAFRAQPTASLTSTSASPRSASTPGASPRQGCLRGGISSPQSSISRKGPTSKRRTVADSDESCDDIRDGDHDRQVPATGFTRQYISIRKKLDTSTVLYIRKGRFFELYEQDSIFGNATMGLKLTRHASSMSMCGVPDYMLDKYIKMTLESGRRAAIADEMPEMDRAEKVQKRQVIAVYSPGSVSSALLLGSQYGILFIEDHESMASDAKRLQFYDPLRRLLLVKSEQCTMGEVLAWVQRLSPAEIFISSCAHELLCAQLSVYFLGPIYVFDKLYATVCSTNSLWDVALDPLESCTDLSLNFRYYLNYLLATDKRLKSIQQGNITEYLTSITMSGMFRLPQTSSPIATLPMLTLSSLNILPLCAADSFARFEAVDSSVFEVYNNCTTREGSQMLKTWLMNPLSDIGTIQLRQDAIKLLASNINHERVEAFLASLKAVGTNLYYLVLGCRANCHFNSLSVLEQSTISNKVFLQLLVAIMRTCSTAESLHELLGFNEKHVQSNEMLRHFSASNECWRFLETLYNKVTTMFEVNSPQAMLRKDFKLSANSSEPSLQIVDALLDGIERRYVDYLNTLAQTHKLSPSLKEYPLTSLAPATSTAKVYTISPFPDRHLVVGDSVISLPKQSHFARLERVAQVSSTKTAGRFSILDPLPSETIAAANLATRATENQSKYNQQALCQLLSINPATVDPLHDIDVGIKLFLQALDKIDFRKLLEIENFLLRRKNSILNTLKVDFLVFLFEHEDTIREICSILSQMDVLCCFSKLSRIYTHVPWSYPLFQPPITDKEHILDISKAYHPVALKLSQTRLKAWVPLDCNFQDNKMLVLTGCNMSGKSTAMRLIGIAVLLAQIGAPLPCSGMVLTPYSTILAKIGNEDDVRSTFQKETADCAELLQEASRSDARSLFLLDEFGRGTDSTTGDALAEAVCRQLTQLNLRAVVSTHSPLMALKLEQDKHVQLCHMRYELTASGIQFKHTLCHGLCTRSFGSQVAKLAGFPADLLEQCDKHTRGFIYSCILSTLEAVENALAQ</sequence>
<evidence type="ECO:0000313" key="9">
    <source>
        <dbReference type="EMBL" id="ESU44332.1"/>
    </source>
</evidence>
<dbReference type="Gene3D" id="3.40.1170.10">
    <property type="entry name" value="DNA repair protein MutS, domain I"/>
    <property type="match status" value="1"/>
</dbReference>
<dbReference type="FunFam" id="3.40.50.300:FF:004050">
    <property type="entry name" value="DNA mismatch repair protein"/>
    <property type="match status" value="1"/>
</dbReference>
<evidence type="ECO:0000256" key="2">
    <source>
        <dbReference type="ARBA" id="ARBA00022741"/>
    </source>
</evidence>
<dbReference type="PANTHER" id="PTHR11361">
    <property type="entry name" value="DNA MISMATCH REPAIR PROTEIN MUTS FAMILY MEMBER"/>
    <property type="match status" value="1"/>
</dbReference>
<feature type="compositionally biased region" description="Basic and acidic residues" evidence="7">
    <location>
        <begin position="153"/>
        <end position="163"/>
    </location>
</feature>
<dbReference type="Pfam" id="PF01624">
    <property type="entry name" value="MutS_I"/>
    <property type="match status" value="1"/>
</dbReference>
<dbReference type="InterPro" id="IPR016151">
    <property type="entry name" value="DNA_mismatch_repair_MutS_N"/>
</dbReference>
<dbReference type="Pfam" id="PF05192">
    <property type="entry name" value="MutS_III"/>
    <property type="match status" value="1"/>
</dbReference>